<keyword evidence="2" id="KW-1185">Reference proteome</keyword>
<evidence type="ECO:0000313" key="1">
    <source>
        <dbReference type="EMBL" id="GIY68759.1"/>
    </source>
</evidence>
<dbReference type="Proteomes" id="UP001054945">
    <property type="component" value="Unassembled WGS sequence"/>
</dbReference>
<name>A0AAV4VFV8_CAEEX</name>
<reference evidence="1 2" key="1">
    <citation type="submission" date="2021-06" db="EMBL/GenBank/DDBJ databases">
        <title>Caerostris extrusa draft genome.</title>
        <authorList>
            <person name="Kono N."/>
            <person name="Arakawa K."/>
        </authorList>
    </citation>
    <scope>NUCLEOTIDE SEQUENCE [LARGE SCALE GENOMIC DNA]</scope>
</reference>
<organism evidence="1 2">
    <name type="scientific">Caerostris extrusa</name>
    <name type="common">Bark spider</name>
    <name type="synonym">Caerostris bankana</name>
    <dbReference type="NCBI Taxonomy" id="172846"/>
    <lineage>
        <taxon>Eukaryota</taxon>
        <taxon>Metazoa</taxon>
        <taxon>Ecdysozoa</taxon>
        <taxon>Arthropoda</taxon>
        <taxon>Chelicerata</taxon>
        <taxon>Arachnida</taxon>
        <taxon>Araneae</taxon>
        <taxon>Araneomorphae</taxon>
        <taxon>Entelegynae</taxon>
        <taxon>Araneoidea</taxon>
        <taxon>Araneidae</taxon>
        <taxon>Caerostris</taxon>
    </lineage>
</organism>
<dbReference type="EMBL" id="BPLR01014435">
    <property type="protein sequence ID" value="GIY68759.1"/>
    <property type="molecule type" value="Genomic_DNA"/>
</dbReference>
<evidence type="ECO:0000313" key="2">
    <source>
        <dbReference type="Proteomes" id="UP001054945"/>
    </source>
</evidence>
<sequence length="76" mass="8559">MPAYLDRRIRRHEKGISQSKAADIQQNLQSVLCAPVLSSTVIRKLAESYLQSCCPLLKLSSMPKVSMQSRQNLLDN</sequence>
<proteinExistence type="predicted"/>
<dbReference type="AlphaFoldDB" id="A0AAV4VFV8"/>
<gene>
    <name evidence="1" type="ORF">CEXT_572511</name>
</gene>
<protein>
    <submittedName>
        <fullName evidence="1">Uncharacterized protein</fullName>
    </submittedName>
</protein>
<comment type="caution">
    <text evidence="1">The sequence shown here is derived from an EMBL/GenBank/DDBJ whole genome shotgun (WGS) entry which is preliminary data.</text>
</comment>
<accession>A0AAV4VFV8</accession>